<reference evidence="4" key="2">
    <citation type="submission" date="2021-04" db="EMBL/GenBank/DDBJ databases">
        <authorList>
            <person name="Gilroy R."/>
        </authorList>
    </citation>
    <scope>NUCLEOTIDE SEQUENCE</scope>
    <source>
        <strain evidence="4">CHK130-7132</strain>
    </source>
</reference>
<evidence type="ECO:0000313" key="4">
    <source>
        <dbReference type="EMBL" id="HJC68937.1"/>
    </source>
</evidence>
<dbReference type="SUPFAM" id="SSF52279">
    <property type="entry name" value="Beta-D-glucan exohydrolase, C-terminal domain"/>
    <property type="match status" value="1"/>
</dbReference>
<dbReference type="InterPro" id="IPR050288">
    <property type="entry name" value="Cellulose_deg_GH3"/>
</dbReference>
<dbReference type="Gene3D" id="2.60.120.260">
    <property type="entry name" value="Galactose-binding domain-like"/>
    <property type="match status" value="1"/>
</dbReference>
<dbReference type="Gene3D" id="3.40.50.1700">
    <property type="entry name" value="Glycoside hydrolase family 3 C-terminal domain"/>
    <property type="match status" value="1"/>
</dbReference>
<evidence type="ECO:0000256" key="2">
    <source>
        <dbReference type="ARBA" id="ARBA00022801"/>
    </source>
</evidence>
<dbReference type="EMBL" id="DWWC01000092">
    <property type="protein sequence ID" value="HJC68937.1"/>
    <property type="molecule type" value="Genomic_DNA"/>
</dbReference>
<dbReference type="AlphaFoldDB" id="A0A9D2THR2"/>
<dbReference type="GO" id="GO:0005975">
    <property type="term" value="P:carbohydrate metabolic process"/>
    <property type="evidence" value="ECO:0007669"/>
    <property type="project" value="InterPro"/>
</dbReference>
<protein>
    <submittedName>
        <fullName evidence="4">Glycoside hydrolase family 3 C-terminal domain-containing protein</fullName>
    </submittedName>
</protein>
<dbReference type="Pfam" id="PF01915">
    <property type="entry name" value="Glyco_hydro_3_C"/>
    <property type="match status" value="1"/>
</dbReference>
<evidence type="ECO:0000259" key="3">
    <source>
        <dbReference type="SMART" id="SM01217"/>
    </source>
</evidence>
<dbReference type="InterPro" id="IPR002772">
    <property type="entry name" value="Glyco_hydro_3_C"/>
</dbReference>
<dbReference type="InterPro" id="IPR013783">
    <property type="entry name" value="Ig-like_fold"/>
</dbReference>
<accession>A0A9D2THR2</accession>
<reference evidence="4" key="1">
    <citation type="journal article" date="2021" name="PeerJ">
        <title>Extensive microbial diversity within the chicken gut microbiome revealed by metagenomics and culture.</title>
        <authorList>
            <person name="Gilroy R."/>
            <person name="Ravi A."/>
            <person name="Getino M."/>
            <person name="Pursley I."/>
            <person name="Horton D.L."/>
            <person name="Alikhan N.F."/>
            <person name="Baker D."/>
            <person name="Gharbi K."/>
            <person name="Hall N."/>
            <person name="Watson M."/>
            <person name="Adriaenssens E.M."/>
            <person name="Foster-Nyarko E."/>
            <person name="Jarju S."/>
            <person name="Secka A."/>
            <person name="Antonio M."/>
            <person name="Oren A."/>
            <person name="Chaudhuri R.R."/>
            <person name="La Ragione R."/>
            <person name="Hildebrand F."/>
            <person name="Pallen M.J."/>
        </authorList>
    </citation>
    <scope>NUCLEOTIDE SEQUENCE</scope>
    <source>
        <strain evidence="4">CHK130-7132</strain>
    </source>
</reference>
<dbReference type="Pfam" id="PF00933">
    <property type="entry name" value="Glyco_hydro_3"/>
    <property type="match status" value="1"/>
</dbReference>
<dbReference type="SUPFAM" id="SSF51445">
    <property type="entry name" value="(Trans)glycosidases"/>
    <property type="match status" value="1"/>
</dbReference>
<name>A0A9D2THR2_9MICO</name>
<feature type="domain" description="Fibronectin type III-like" evidence="3">
    <location>
        <begin position="734"/>
        <end position="800"/>
    </location>
</feature>
<evidence type="ECO:0000256" key="1">
    <source>
        <dbReference type="ARBA" id="ARBA00005336"/>
    </source>
</evidence>
<dbReference type="InterPro" id="IPR036962">
    <property type="entry name" value="Glyco_hydro_3_N_sf"/>
</dbReference>
<dbReference type="PANTHER" id="PTHR42715:SF10">
    <property type="entry name" value="BETA-GLUCOSIDASE"/>
    <property type="match status" value="1"/>
</dbReference>
<dbReference type="Gene3D" id="3.20.20.300">
    <property type="entry name" value="Glycoside hydrolase, family 3, N-terminal domain"/>
    <property type="match status" value="1"/>
</dbReference>
<dbReference type="InterPro" id="IPR001764">
    <property type="entry name" value="Glyco_hydro_3_N"/>
</dbReference>
<dbReference type="Pfam" id="PF14310">
    <property type="entry name" value="Fn3-like"/>
    <property type="match status" value="1"/>
</dbReference>
<sequence length="807" mass="86735">MIRSADTAGSAGRTAAVRSLSLEQKVRLLSGAAQFALAGEPSIGLEPIVLSDGPTGVRGEVVVGGRQSCLLPNASLLAQTWDEAALTEVGDILAEEAIDQRTHVVLGPTINLHRSPLGGRLFEAFSEDPLLTARLASSYVAGLQQRGIGASLKHFLGNESETERTTVDVRMDEETMREVYLAPFEMVLADANPWTLMASYNLVNGTSATEHHELLQTIAKDQWGYDGVVVSDWFAVSRTVESVTAGLDLVMPGPDTPWSRELVERVHDGVVAEAHLDDHLERLLLLAERTGALGAPRAWSEQVPAPTSAQRREQLTRLAASGMVVLRNEDQVLPLPVDGEGAIALIGRHATDTIVQGGGSARVREPYAVSIADGLAETLGEDRLLVVDGVETRQTLPVAPPELVSHPLTGEQGIRVRALDADGEVLHDGRLEVAELEDSRTGWLEHAYTIELSAAIQVPEPRDVQLGVRGPGEWSISAPSLKETVTIPFHDGPGGGFFRPRSHARTVRVSPGDVLTARTTRTSLARILGLVVSPARRASASVLTEATTAAARAELAVVVVGLTPDQETEGQDKTTLRLPGDQDALVAAVAATAKRTVVVVNAATPVLMPWEDQVDAILIAGMPGQEAGRAVAAALTGEVLPEGRLVTTYPRHDGQGPAWSTTPSDGVLTYAEGRHVGYRGWIRDEERPAHWFGEGLGYARWSWRDPRVTGRDELSRPQSVEVTVENTGAHSGIETVQVYVEPADPQLPTRLVGWARVEVAPGETVTAEVMCEPRMLRSWNRDEQAWDPLVEGRVLVGRHSGDLRPVL</sequence>
<comment type="similarity">
    <text evidence="1">Belongs to the glycosyl hydrolase 3 family.</text>
</comment>
<organism evidence="4 5">
    <name type="scientific">Candidatus Brachybacterium intestinipullorum</name>
    <dbReference type="NCBI Taxonomy" id="2838512"/>
    <lineage>
        <taxon>Bacteria</taxon>
        <taxon>Bacillati</taxon>
        <taxon>Actinomycetota</taxon>
        <taxon>Actinomycetes</taxon>
        <taxon>Micrococcales</taxon>
        <taxon>Dermabacteraceae</taxon>
        <taxon>Brachybacterium</taxon>
    </lineage>
</organism>
<keyword evidence="2 4" id="KW-0378">Hydrolase</keyword>
<dbReference type="SMART" id="SM01217">
    <property type="entry name" value="Fn3_like"/>
    <property type="match status" value="1"/>
</dbReference>
<dbReference type="InterPro" id="IPR017853">
    <property type="entry name" value="GH"/>
</dbReference>
<dbReference type="InterPro" id="IPR036881">
    <property type="entry name" value="Glyco_hydro_3_C_sf"/>
</dbReference>
<comment type="caution">
    <text evidence="4">The sequence shown here is derived from an EMBL/GenBank/DDBJ whole genome shotgun (WGS) entry which is preliminary data.</text>
</comment>
<dbReference type="GO" id="GO:0004553">
    <property type="term" value="F:hydrolase activity, hydrolyzing O-glycosyl compounds"/>
    <property type="evidence" value="ECO:0007669"/>
    <property type="project" value="InterPro"/>
</dbReference>
<dbReference type="PANTHER" id="PTHR42715">
    <property type="entry name" value="BETA-GLUCOSIDASE"/>
    <property type="match status" value="1"/>
</dbReference>
<proteinExistence type="inferred from homology"/>
<dbReference type="InterPro" id="IPR026891">
    <property type="entry name" value="Fn3-like"/>
</dbReference>
<evidence type="ECO:0000313" key="5">
    <source>
        <dbReference type="Proteomes" id="UP000823854"/>
    </source>
</evidence>
<gene>
    <name evidence="4" type="ORF">H9932_04555</name>
</gene>
<dbReference type="PRINTS" id="PR00133">
    <property type="entry name" value="GLHYDRLASE3"/>
</dbReference>
<dbReference type="Proteomes" id="UP000823854">
    <property type="component" value="Unassembled WGS sequence"/>
</dbReference>
<dbReference type="Gene3D" id="2.60.40.10">
    <property type="entry name" value="Immunoglobulins"/>
    <property type="match status" value="1"/>
</dbReference>